<accession>A0A7S2FSL8</accession>
<evidence type="ECO:0000256" key="1">
    <source>
        <dbReference type="SAM" id="MobiDB-lite"/>
    </source>
</evidence>
<sequence length="168" mass="18454">MYIDCFACPLRGACRYTYAYAIFHELSLLDKRAVRGFAFVVNNSTMSPTDHGATNPNTGTNAGQLTEIRQTDRVLGHRCLPELQKALLKIDSLSGASTTNNVNHLGEYLHQDLDIDVAQGSGQEKSPTVDQTTQNPSGGAVRSIRNNRCPVSYVVPVSNVCWCYCMTH</sequence>
<feature type="region of interest" description="Disordered" evidence="1">
    <location>
        <begin position="120"/>
        <end position="142"/>
    </location>
</feature>
<dbReference type="AlphaFoldDB" id="A0A7S2FSL8"/>
<gene>
    <name evidence="2" type="ORF">DSPE1174_LOCUS11189</name>
</gene>
<dbReference type="EMBL" id="HBGS01021939">
    <property type="protein sequence ID" value="CAD9411469.1"/>
    <property type="molecule type" value="Transcribed_RNA"/>
</dbReference>
<evidence type="ECO:0000313" key="2">
    <source>
        <dbReference type="EMBL" id="CAD9411469.1"/>
    </source>
</evidence>
<name>A0A7S2FSL8_9STRA</name>
<proteinExistence type="predicted"/>
<organism evidence="2">
    <name type="scientific">Octactis speculum</name>
    <dbReference type="NCBI Taxonomy" id="3111310"/>
    <lineage>
        <taxon>Eukaryota</taxon>
        <taxon>Sar</taxon>
        <taxon>Stramenopiles</taxon>
        <taxon>Ochrophyta</taxon>
        <taxon>Dictyochophyceae</taxon>
        <taxon>Dictyochales</taxon>
        <taxon>Dictyochaceae</taxon>
        <taxon>Octactis</taxon>
    </lineage>
</organism>
<protein>
    <submittedName>
        <fullName evidence="2">Uncharacterized protein</fullName>
    </submittedName>
</protein>
<feature type="compositionally biased region" description="Polar residues" evidence="1">
    <location>
        <begin position="120"/>
        <end position="137"/>
    </location>
</feature>
<reference evidence="2" key="1">
    <citation type="submission" date="2021-01" db="EMBL/GenBank/DDBJ databases">
        <authorList>
            <person name="Corre E."/>
            <person name="Pelletier E."/>
            <person name="Niang G."/>
            <person name="Scheremetjew M."/>
            <person name="Finn R."/>
            <person name="Kale V."/>
            <person name="Holt S."/>
            <person name="Cochrane G."/>
            <person name="Meng A."/>
            <person name="Brown T."/>
            <person name="Cohen L."/>
        </authorList>
    </citation>
    <scope>NUCLEOTIDE SEQUENCE</scope>
    <source>
        <strain evidence="2">CCMP1381</strain>
    </source>
</reference>